<dbReference type="PANTHER" id="PTHR13593:SF113">
    <property type="entry name" value="SI:DKEY-266F7.9"/>
    <property type="match status" value="1"/>
</dbReference>
<feature type="chain" id="PRO_5045402641" description="1-phosphatidylinositol phosphodiesterase" evidence="6">
    <location>
        <begin position="19"/>
        <end position="320"/>
    </location>
</feature>
<dbReference type="Gene3D" id="3.20.20.190">
    <property type="entry name" value="Phosphatidylinositol (PI) phosphodiesterase"/>
    <property type="match status" value="1"/>
</dbReference>
<dbReference type="PROSITE" id="PS51257">
    <property type="entry name" value="PROKAR_LIPOPROTEIN"/>
    <property type="match status" value="1"/>
</dbReference>
<evidence type="ECO:0000313" key="8">
    <source>
        <dbReference type="EMBL" id="MBO3269018.1"/>
    </source>
</evidence>
<dbReference type="RefSeq" id="WP_208305846.1">
    <property type="nucleotide sequence ID" value="NZ_JAGETX010000001.1"/>
</dbReference>
<dbReference type="InterPro" id="IPR051057">
    <property type="entry name" value="PI-PLC_domain"/>
</dbReference>
<name>A0ABS3T6N8_9BACT</name>
<organism evidence="8 9">
    <name type="scientific">Hymenobacter defluvii</name>
    <dbReference type="NCBI Taxonomy" id="2054411"/>
    <lineage>
        <taxon>Bacteria</taxon>
        <taxon>Pseudomonadati</taxon>
        <taxon>Bacteroidota</taxon>
        <taxon>Cytophagia</taxon>
        <taxon>Cytophagales</taxon>
        <taxon>Hymenobacteraceae</taxon>
        <taxon>Hymenobacter</taxon>
    </lineage>
</organism>
<dbReference type="EMBL" id="JAGETX010000001">
    <property type="protein sequence ID" value="MBO3269018.1"/>
    <property type="molecule type" value="Genomic_DNA"/>
</dbReference>
<evidence type="ECO:0000256" key="1">
    <source>
        <dbReference type="ARBA" id="ARBA00001316"/>
    </source>
</evidence>
<comment type="caution">
    <text evidence="8">The sequence shown here is derived from an EMBL/GenBank/DDBJ whole genome shotgun (WGS) entry which is preliminary data.</text>
</comment>
<evidence type="ECO:0000256" key="5">
    <source>
        <dbReference type="ARBA" id="ARBA00030782"/>
    </source>
</evidence>
<evidence type="ECO:0000256" key="4">
    <source>
        <dbReference type="ARBA" id="ARBA00030474"/>
    </source>
</evidence>
<protein>
    <recommendedName>
        <fullName evidence="3">1-phosphatidylinositol phosphodiesterase</fullName>
        <ecNumber evidence="2">4.6.1.13</ecNumber>
    </recommendedName>
    <alternativeName>
        <fullName evidence="4">Phosphatidylinositol diacylglycerol-lyase</fullName>
    </alternativeName>
    <alternativeName>
        <fullName evidence="5">Phosphatidylinositol-specific phospholipase C</fullName>
    </alternativeName>
</protein>
<dbReference type="InterPro" id="IPR017946">
    <property type="entry name" value="PLC-like_Pdiesterase_TIM-brl"/>
</dbReference>
<evidence type="ECO:0000256" key="2">
    <source>
        <dbReference type="ARBA" id="ARBA00012581"/>
    </source>
</evidence>
<dbReference type="CDD" id="cd08586">
    <property type="entry name" value="PI-PLCc_BcPLC_like"/>
    <property type="match status" value="1"/>
</dbReference>
<sequence length="320" mass="34721">MKHSLPFLSAIAATLSLASCDKQEIMAPAAGPGATATTQSAVAYSLNNWMGAVDANLSLSQLSIPGTHDSGARFEPISGTAKCQTLTIGEQLTAGVRFLDIRCRHIDNSFAIHHGAVYQNLNFDDVRAACLAFLQANPTECIIMSIKEEHTPSNNTRTFEQTLNTYLQQNPDKWYLSATVPTLGQVRGKIVLLRRFSATTTPKGIDATAWADNTTFSINTTQAQLRVQDQYKVPDNAAKWTAMATLLNEAKAAAPGRLYLNYASGYKPGLFGIPNINTVANDINPRVSTFFSAQTTGHFGIIPMDFAEASRNNLIVKTNF</sequence>
<evidence type="ECO:0000256" key="6">
    <source>
        <dbReference type="SAM" id="SignalP"/>
    </source>
</evidence>
<keyword evidence="6" id="KW-0732">Signal</keyword>
<dbReference type="PROSITE" id="PS50007">
    <property type="entry name" value="PIPLC_X_DOMAIN"/>
    <property type="match status" value="1"/>
</dbReference>
<dbReference type="SMART" id="SM00148">
    <property type="entry name" value="PLCXc"/>
    <property type="match status" value="1"/>
</dbReference>
<feature type="signal peptide" evidence="6">
    <location>
        <begin position="1"/>
        <end position="18"/>
    </location>
</feature>
<dbReference type="PANTHER" id="PTHR13593">
    <property type="match status" value="1"/>
</dbReference>
<accession>A0ABS3T6N8</accession>
<feature type="domain" description="Phosphatidylinositol-specific phospholipase C X" evidence="7">
    <location>
        <begin position="53"/>
        <end position="195"/>
    </location>
</feature>
<evidence type="ECO:0000256" key="3">
    <source>
        <dbReference type="ARBA" id="ARBA00019758"/>
    </source>
</evidence>
<comment type="catalytic activity">
    <reaction evidence="1">
        <text>a 1,2-diacyl-sn-glycero-3-phospho-(1D-myo-inositol) = 1D-myo-inositol 1,2-cyclic phosphate + a 1,2-diacyl-sn-glycerol</text>
        <dbReference type="Rhea" id="RHEA:17093"/>
        <dbReference type="ChEBI" id="CHEBI:17815"/>
        <dbReference type="ChEBI" id="CHEBI:57880"/>
        <dbReference type="ChEBI" id="CHEBI:58484"/>
        <dbReference type="EC" id="4.6.1.13"/>
    </reaction>
</comment>
<dbReference type="Pfam" id="PF00388">
    <property type="entry name" value="PI-PLC-X"/>
    <property type="match status" value="1"/>
</dbReference>
<evidence type="ECO:0000313" key="9">
    <source>
        <dbReference type="Proteomes" id="UP000670527"/>
    </source>
</evidence>
<keyword evidence="9" id="KW-1185">Reference proteome</keyword>
<dbReference type="EC" id="4.6.1.13" evidence="2"/>
<reference evidence="8 9" key="1">
    <citation type="submission" date="2021-03" db="EMBL/GenBank/DDBJ databases">
        <authorList>
            <person name="Kim M.K."/>
        </authorList>
    </citation>
    <scope>NUCLEOTIDE SEQUENCE [LARGE SCALE GENOMIC DNA]</scope>
    <source>
        <strain evidence="8 9">BT507</strain>
    </source>
</reference>
<dbReference type="Proteomes" id="UP000670527">
    <property type="component" value="Unassembled WGS sequence"/>
</dbReference>
<dbReference type="SUPFAM" id="SSF51695">
    <property type="entry name" value="PLC-like phosphodiesterases"/>
    <property type="match status" value="1"/>
</dbReference>
<dbReference type="InterPro" id="IPR000909">
    <property type="entry name" value="PLipase_C_PInositol-sp_X_dom"/>
</dbReference>
<proteinExistence type="predicted"/>
<evidence type="ECO:0000259" key="7">
    <source>
        <dbReference type="SMART" id="SM00148"/>
    </source>
</evidence>
<gene>
    <name evidence="8" type="ORF">J4D97_00030</name>
</gene>